<protein>
    <submittedName>
        <fullName evidence="2 4">Uncharacterized protein</fullName>
    </submittedName>
</protein>
<proteinExistence type="predicted"/>
<name>A0A183DJ32_9BILA</name>
<sequence>MSRRSAISIKFEPRISLPDELLRETRRGLVMETSSMVDDMDAADERAFSSLLEDGSGSSDRSKLTLELAKELLMKDSVGRNADTLMKLRSETEGMWPPSDLEKTGDGSTEEQDKLAVLRVGSPESSGSSRPQLSPTSAEARTLINPFKPEQFSGNAFLVIL</sequence>
<feature type="compositionally biased region" description="Basic and acidic residues" evidence="1">
    <location>
        <begin position="100"/>
        <end position="116"/>
    </location>
</feature>
<evidence type="ECO:0000313" key="3">
    <source>
        <dbReference type="Proteomes" id="UP000271098"/>
    </source>
</evidence>
<keyword evidence="3" id="KW-1185">Reference proteome</keyword>
<feature type="region of interest" description="Disordered" evidence="1">
    <location>
        <begin position="89"/>
        <end position="146"/>
    </location>
</feature>
<accession>A0A183DJ32</accession>
<reference evidence="4" key="1">
    <citation type="submission" date="2016-06" db="UniProtKB">
        <authorList>
            <consortium name="WormBaseParasite"/>
        </authorList>
    </citation>
    <scope>IDENTIFICATION</scope>
</reference>
<dbReference type="AlphaFoldDB" id="A0A183DJ32"/>
<reference evidence="2 3" key="2">
    <citation type="submission" date="2018-11" db="EMBL/GenBank/DDBJ databases">
        <authorList>
            <consortium name="Pathogen Informatics"/>
        </authorList>
    </citation>
    <scope>NUCLEOTIDE SEQUENCE [LARGE SCALE GENOMIC DNA]</scope>
</reference>
<evidence type="ECO:0000313" key="2">
    <source>
        <dbReference type="EMBL" id="VDK64709.1"/>
    </source>
</evidence>
<organism evidence="4">
    <name type="scientific">Gongylonema pulchrum</name>
    <dbReference type="NCBI Taxonomy" id="637853"/>
    <lineage>
        <taxon>Eukaryota</taxon>
        <taxon>Metazoa</taxon>
        <taxon>Ecdysozoa</taxon>
        <taxon>Nematoda</taxon>
        <taxon>Chromadorea</taxon>
        <taxon>Rhabditida</taxon>
        <taxon>Spirurina</taxon>
        <taxon>Spiruromorpha</taxon>
        <taxon>Spiruroidea</taxon>
        <taxon>Gongylonematidae</taxon>
        <taxon>Gongylonema</taxon>
    </lineage>
</organism>
<dbReference type="EMBL" id="UYRT01026185">
    <property type="protein sequence ID" value="VDK64709.1"/>
    <property type="molecule type" value="Genomic_DNA"/>
</dbReference>
<dbReference type="OrthoDB" id="10572586at2759"/>
<gene>
    <name evidence="2" type="ORF">GPUH_LOCUS8722</name>
</gene>
<dbReference type="Proteomes" id="UP000271098">
    <property type="component" value="Unassembled WGS sequence"/>
</dbReference>
<dbReference type="WBParaSite" id="GPUH_0000873301-mRNA-1">
    <property type="protein sequence ID" value="GPUH_0000873301-mRNA-1"/>
    <property type="gene ID" value="GPUH_0000873301"/>
</dbReference>
<feature type="compositionally biased region" description="Polar residues" evidence="1">
    <location>
        <begin position="123"/>
        <end position="139"/>
    </location>
</feature>
<evidence type="ECO:0000313" key="4">
    <source>
        <dbReference type="WBParaSite" id="GPUH_0000873301-mRNA-1"/>
    </source>
</evidence>
<evidence type="ECO:0000256" key="1">
    <source>
        <dbReference type="SAM" id="MobiDB-lite"/>
    </source>
</evidence>